<dbReference type="InterPro" id="IPR036390">
    <property type="entry name" value="WH_DNA-bd_sf"/>
</dbReference>
<reference evidence="3" key="1">
    <citation type="submission" date="2024-05" db="EMBL/GenBank/DDBJ databases">
        <title>Planctomycetes of the genus Singulisphaera possess chitinolytic capabilities.</title>
        <authorList>
            <person name="Ivanova A."/>
        </authorList>
    </citation>
    <scope>NUCLEOTIDE SEQUENCE</scope>
    <source>
        <strain evidence="3">Ch08T</strain>
    </source>
</reference>
<dbReference type="InterPro" id="IPR007432">
    <property type="entry name" value="DUF480"/>
</dbReference>
<evidence type="ECO:0000313" key="3">
    <source>
        <dbReference type="EMBL" id="XBH08124.1"/>
    </source>
</evidence>
<dbReference type="InterPro" id="IPR036388">
    <property type="entry name" value="WH-like_DNA-bd_sf"/>
</dbReference>
<keyword evidence="1" id="KW-0175">Coiled coil</keyword>
<sequence>MSSPVVDRAWVPLSPRERRVLGVLVEKAKTTPEYYPLTIAAIVTGCNQKSNRDPVTDYDADDVEDILQDLRHKGAVIMVEAGGRVVRWKHTLYDWLKVSKVELAVVAELLLRGPQTEGDLRSRASRMEPFPDLPALQTVLEALASRDLVINLSPPGQKRGVMVTHGLYPAQELEKVRTAFAHAATAGDEDERPVRLSTVRSEPSPPAWVAETTALRAEIDALRKTIEALAAEVRDLKTELGA</sequence>
<name>A0AAU7CSX1_9BACT</name>
<dbReference type="EMBL" id="CP155447">
    <property type="protein sequence ID" value="XBH08124.1"/>
    <property type="molecule type" value="Genomic_DNA"/>
</dbReference>
<gene>
    <name evidence="3" type="ORF">V5E97_19425</name>
</gene>
<dbReference type="Pfam" id="PF04337">
    <property type="entry name" value="DUF480"/>
    <property type="match status" value="1"/>
</dbReference>
<dbReference type="PANTHER" id="PTHR38768">
    <property type="entry name" value="UPF0502 PROTEIN YCEH"/>
    <property type="match status" value="1"/>
</dbReference>
<dbReference type="PANTHER" id="PTHR38768:SF1">
    <property type="entry name" value="UPF0502 PROTEIN YCEH"/>
    <property type="match status" value="1"/>
</dbReference>
<evidence type="ECO:0000256" key="2">
    <source>
        <dbReference type="SAM" id="MobiDB-lite"/>
    </source>
</evidence>
<accession>A0AAU7CSX1</accession>
<feature type="coiled-coil region" evidence="1">
    <location>
        <begin position="212"/>
        <end position="239"/>
    </location>
</feature>
<dbReference type="AlphaFoldDB" id="A0AAU7CSX1"/>
<proteinExistence type="predicted"/>
<feature type="region of interest" description="Disordered" evidence="2">
    <location>
        <begin position="184"/>
        <end position="205"/>
    </location>
</feature>
<dbReference type="Gene3D" id="1.10.10.10">
    <property type="entry name" value="Winged helix-like DNA-binding domain superfamily/Winged helix DNA-binding domain"/>
    <property type="match status" value="2"/>
</dbReference>
<dbReference type="SUPFAM" id="SSF46785">
    <property type="entry name" value="Winged helix' DNA-binding domain"/>
    <property type="match status" value="2"/>
</dbReference>
<dbReference type="RefSeq" id="WP_406700962.1">
    <property type="nucleotide sequence ID" value="NZ_CP155447.1"/>
</dbReference>
<organism evidence="3">
    <name type="scientific">Singulisphaera sp. Ch08</name>
    <dbReference type="NCBI Taxonomy" id="3120278"/>
    <lineage>
        <taxon>Bacteria</taxon>
        <taxon>Pseudomonadati</taxon>
        <taxon>Planctomycetota</taxon>
        <taxon>Planctomycetia</taxon>
        <taxon>Isosphaerales</taxon>
        <taxon>Isosphaeraceae</taxon>
        <taxon>Singulisphaera</taxon>
    </lineage>
</organism>
<protein>
    <submittedName>
        <fullName evidence="3">DUF480 domain-containing protein</fullName>
    </submittedName>
</protein>
<evidence type="ECO:0000256" key="1">
    <source>
        <dbReference type="SAM" id="Coils"/>
    </source>
</evidence>